<dbReference type="Pfam" id="PF00063">
    <property type="entry name" value="Myosin_head"/>
    <property type="match status" value="1"/>
</dbReference>
<comment type="subcellular location">
    <subcellularLocation>
        <location evidence="2">Cell projection</location>
    </subcellularLocation>
    <subcellularLocation>
        <location evidence="1">Cytoplasm</location>
        <location evidence="1">Cytoskeleton</location>
    </subcellularLocation>
</comment>
<dbReference type="InterPro" id="IPR052409">
    <property type="entry name" value="Myosin-III_kinase_activity"/>
</dbReference>
<dbReference type="OrthoDB" id="2914378at2759"/>
<keyword evidence="7 11" id="KW-0518">Myosin</keyword>
<keyword evidence="11" id="KW-0009">Actin-binding</keyword>
<keyword evidence="4" id="KW-0677">Repeat</keyword>
<evidence type="ECO:0000313" key="14">
    <source>
        <dbReference type="Proteomes" id="UP000593567"/>
    </source>
</evidence>
<keyword evidence="8 11" id="KW-0505">Motor protein</keyword>
<comment type="caution">
    <text evidence="13">The sequence shown here is derived from an EMBL/GenBank/DDBJ whole genome shotgun (WGS) entry which is preliminary data.</text>
</comment>
<keyword evidence="9" id="KW-0206">Cytoskeleton</keyword>
<evidence type="ECO:0000256" key="1">
    <source>
        <dbReference type="ARBA" id="ARBA00004245"/>
    </source>
</evidence>
<evidence type="ECO:0000256" key="6">
    <source>
        <dbReference type="ARBA" id="ARBA00022840"/>
    </source>
</evidence>
<evidence type="ECO:0000256" key="5">
    <source>
        <dbReference type="ARBA" id="ARBA00022741"/>
    </source>
</evidence>
<evidence type="ECO:0000256" key="11">
    <source>
        <dbReference type="PROSITE-ProRule" id="PRU00782"/>
    </source>
</evidence>
<dbReference type="SUPFAM" id="SSF52540">
    <property type="entry name" value="P-loop containing nucleoside triphosphate hydrolases"/>
    <property type="match status" value="1"/>
</dbReference>
<reference evidence="13" key="1">
    <citation type="submission" date="2020-06" db="EMBL/GenBank/DDBJ databases">
        <title>Draft genome of Bugula neritina, a colonial animal packing powerful symbionts and potential medicines.</title>
        <authorList>
            <person name="Rayko M."/>
        </authorList>
    </citation>
    <scope>NUCLEOTIDE SEQUENCE [LARGE SCALE GENOMIC DNA]</scope>
    <source>
        <strain evidence="13">Kwan_BN1</strain>
    </source>
</reference>
<organism evidence="13 14">
    <name type="scientific">Bugula neritina</name>
    <name type="common">Brown bryozoan</name>
    <name type="synonym">Sertularia neritina</name>
    <dbReference type="NCBI Taxonomy" id="10212"/>
    <lineage>
        <taxon>Eukaryota</taxon>
        <taxon>Metazoa</taxon>
        <taxon>Spiralia</taxon>
        <taxon>Lophotrochozoa</taxon>
        <taxon>Bryozoa</taxon>
        <taxon>Gymnolaemata</taxon>
        <taxon>Cheilostomatida</taxon>
        <taxon>Flustrina</taxon>
        <taxon>Buguloidea</taxon>
        <taxon>Bugulidae</taxon>
        <taxon>Bugula</taxon>
    </lineage>
</organism>
<dbReference type="GO" id="GO:0003779">
    <property type="term" value="F:actin binding"/>
    <property type="evidence" value="ECO:0007669"/>
    <property type="project" value="UniProtKB-KW"/>
</dbReference>
<dbReference type="Gene3D" id="3.40.850.10">
    <property type="entry name" value="Kinesin motor domain"/>
    <property type="match status" value="1"/>
</dbReference>
<dbReference type="AlphaFoldDB" id="A0A7J7JQ06"/>
<gene>
    <name evidence="13" type="ORF">EB796_013714</name>
</gene>
<keyword evidence="6 11" id="KW-0067">ATP-binding</keyword>
<dbReference type="PANTHER" id="PTHR46256:SF3">
    <property type="entry name" value="MYOSIN MOTOR DOMAIN-CONTAINING PROTEIN"/>
    <property type="match status" value="1"/>
</dbReference>
<dbReference type="InterPro" id="IPR027417">
    <property type="entry name" value="P-loop_NTPase"/>
</dbReference>
<keyword evidence="3" id="KW-0963">Cytoplasm</keyword>
<dbReference type="SMART" id="SM00242">
    <property type="entry name" value="MYSc"/>
    <property type="match status" value="1"/>
</dbReference>
<dbReference type="GO" id="GO:0004674">
    <property type="term" value="F:protein serine/threonine kinase activity"/>
    <property type="evidence" value="ECO:0007669"/>
    <property type="project" value="TreeGrafter"/>
</dbReference>
<feature type="binding site" evidence="11">
    <location>
        <begin position="100"/>
        <end position="107"/>
    </location>
    <ligand>
        <name>ATP</name>
        <dbReference type="ChEBI" id="CHEBI:30616"/>
    </ligand>
</feature>
<evidence type="ECO:0000313" key="13">
    <source>
        <dbReference type="EMBL" id="KAF6027963.1"/>
    </source>
</evidence>
<name>A0A7J7JQ06_BUGNE</name>
<dbReference type="GO" id="GO:0042995">
    <property type="term" value="C:cell projection"/>
    <property type="evidence" value="ECO:0007669"/>
    <property type="project" value="UniProtKB-SubCell"/>
</dbReference>
<evidence type="ECO:0000256" key="3">
    <source>
        <dbReference type="ARBA" id="ARBA00022490"/>
    </source>
</evidence>
<dbReference type="GO" id="GO:0030832">
    <property type="term" value="P:regulation of actin filament length"/>
    <property type="evidence" value="ECO:0007669"/>
    <property type="project" value="TreeGrafter"/>
</dbReference>
<evidence type="ECO:0000259" key="12">
    <source>
        <dbReference type="PROSITE" id="PS51456"/>
    </source>
</evidence>
<dbReference type="GO" id="GO:0000146">
    <property type="term" value="F:microfilament motor activity"/>
    <property type="evidence" value="ECO:0007669"/>
    <property type="project" value="TreeGrafter"/>
</dbReference>
<dbReference type="InterPro" id="IPR001609">
    <property type="entry name" value="Myosin_head_motor_dom-like"/>
</dbReference>
<accession>A0A7J7JQ06</accession>
<evidence type="ECO:0000256" key="9">
    <source>
        <dbReference type="ARBA" id="ARBA00023212"/>
    </source>
</evidence>
<sequence length="296" mass="33316">MEAGTGKVDDLAALAKLTEQTLLKELELRYGQGQIYTYIGDILVAVNPFQQLPLYDSKHSKEYRNIKVKSKLKPHIFAVADCIYQDLLTNKEPQCCVVSGESGAGKTETTKLLVRQIVQLCTKSGSVAASSKLHDALIEINPLMEAFGNAQTKMNGNSSRFGKYIELLFSDRGELFGGRVSIFLLEKTRVTGFNRDEQNFHIFYHMFAGLSERQRTSVLLTNPDRHRILKSGDSCSIFTSKAHQLHHKAMFIKLQKILTNTGFLQEDCEMIYAYLSAILHLTDIQFEPDQETDGVL</sequence>
<evidence type="ECO:0000256" key="2">
    <source>
        <dbReference type="ARBA" id="ARBA00004316"/>
    </source>
</evidence>
<evidence type="ECO:0000256" key="8">
    <source>
        <dbReference type="ARBA" id="ARBA00023175"/>
    </source>
</evidence>
<dbReference type="InterPro" id="IPR036961">
    <property type="entry name" value="Kinesin_motor_dom_sf"/>
</dbReference>
<keyword evidence="10" id="KW-0966">Cell projection</keyword>
<proteinExistence type="inferred from homology"/>
<evidence type="ECO:0000256" key="10">
    <source>
        <dbReference type="ARBA" id="ARBA00023273"/>
    </source>
</evidence>
<comment type="similarity">
    <text evidence="11">Belongs to the TRAFAC class myosin-kinesin ATPase superfamily. Myosin family.</text>
</comment>
<keyword evidence="14" id="KW-1185">Reference proteome</keyword>
<comment type="caution">
    <text evidence="11">Lacks conserved residue(s) required for the propagation of feature annotation.</text>
</comment>
<dbReference type="PROSITE" id="PS51456">
    <property type="entry name" value="MYOSIN_MOTOR"/>
    <property type="match status" value="1"/>
</dbReference>
<dbReference type="Proteomes" id="UP000593567">
    <property type="component" value="Unassembled WGS sequence"/>
</dbReference>
<keyword evidence="5 11" id="KW-0547">Nucleotide-binding</keyword>
<evidence type="ECO:0000256" key="4">
    <source>
        <dbReference type="ARBA" id="ARBA00022737"/>
    </source>
</evidence>
<dbReference type="PANTHER" id="PTHR46256">
    <property type="entry name" value="AGAP011099-PA"/>
    <property type="match status" value="1"/>
</dbReference>
<dbReference type="GO" id="GO:0016459">
    <property type="term" value="C:myosin complex"/>
    <property type="evidence" value="ECO:0007669"/>
    <property type="project" value="UniProtKB-KW"/>
</dbReference>
<dbReference type="GO" id="GO:0005524">
    <property type="term" value="F:ATP binding"/>
    <property type="evidence" value="ECO:0007669"/>
    <property type="project" value="UniProtKB-UniRule"/>
</dbReference>
<feature type="domain" description="Myosin motor" evidence="12">
    <location>
        <begin position="6"/>
        <end position="296"/>
    </location>
</feature>
<dbReference type="PRINTS" id="PR00193">
    <property type="entry name" value="MYOSINHEAVY"/>
</dbReference>
<dbReference type="EMBL" id="VXIV02002003">
    <property type="protein sequence ID" value="KAF6027963.1"/>
    <property type="molecule type" value="Genomic_DNA"/>
</dbReference>
<evidence type="ECO:0000256" key="7">
    <source>
        <dbReference type="ARBA" id="ARBA00023123"/>
    </source>
</evidence>
<protein>
    <submittedName>
        <fullName evidence="13">Myo21</fullName>
    </submittedName>
</protein>